<comment type="caution">
    <text evidence="2">The sequence shown here is derived from an EMBL/GenBank/DDBJ whole genome shotgun (WGS) entry which is preliminary data.</text>
</comment>
<sequence length="521" mass="58543">MTSKNTMSSGKDGTPTQKKLNFPTRTSENERTSSPNHTEGEREEFQTLIDKAVTWKLMSKSDNLSAILPTKLVQLATTAKETGRTRLNQNELLDRIILIAKILQEWSWKDKTEEWRHDLMQHLEEEINSKVEGITTKIGGIAREAQETWRKLEEATSKATDLSTKIATTNNTITERTIPADGEEGELTTNTTRTTYAHAARASHPPQPTHHPQHNLVIREAEMKDRRIIITSQTTSDWDLTEKELVAKANLAIARVAEEEGAEGTQITVLAATKTQSKGAFLLLRNADEVKWIKQDDRMERFGAAWGSTATMRPNYAEVVVETLPIETPIDSPIEQRRIETASASRDCPVFQGKLRERSKWDAERNYRLFVTKDPNTWGRMNEPVQEDFDQGWRANRTKQGTAKSTNQRAKPTNEPTNTRKIQVLIDLKTTDDAATNGSPTNAEPNGLPDADVHADADDDISERTTDNPIRSTTSTYHNHAPTHALPLPTTTYDITTTPDTGHGIHATNAREMERRANARQ</sequence>
<evidence type="ECO:0000313" key="2">
    <source>
        <dbReference type="EMBL" id="KAJ3743993.1"/>
    </source>
</evidence>
<organism evidence="2 3">
    <name type="scientific">Lentinula detonsa</name>
    <dbReference type="NCBI Taxonomy" id="2804962"/>
    <lineage>
        <taxon>Eukaryota</taxon>
        <taxon>Fungi</taxon>
        <taxon>Dikarya</taxon>
        <taxon>Basidiomycota</taxon>
        <taxon>Agaricomycotina</taxon>
        <taxon>Agaricomycetes</taxon>
        <taxon>Agaricomycetidae</taxon>
        <taxon>Agaricales</taxon>
        <taxon>Marasmiineae</taxon>
        <taxon>Omphalotaceae</taxon>
        <taxon>Lentinula</taxon>
    </lineage>
</organism>
<name>A0A9W8NZH1_9AGAR</name>
<reference evidence="2 3" key="1">
    <citation type="journal article" date="2023" name="Proc. Natl. Acad. Sci. U.S.A.">
        <title>A global phylogenomic analysis of the shiitake genus Lentinula.</title>
        <authorList>
            <person name="Sierra-Patev S."/>
            <person name="Min B."/>
            <person name="Naranjo-Ortiz M."/>
            <person name="Looney B."/>
            <person name="Konkel Z."/>
            <person name="Slot J.C."/>
            <person name="Sakamoto Y."/>
            <person name="Steenwyk J.L."/>
            <person name="Rokas A."/>
            <person name="Carro J."/>
            <person name="Camarero S."/>
            <person name="Ferreira P."/>
            <person name="Molpeceres G."/>
            <person name="Ruiz-Duenas F.J."/>
            <person name="Serrano A."/>
            <person name="Henrissat B."/>
            <person name="Drula E."/>
            <person name="Hughes K.W."/>
            <person name="Mata J.L."/>
            <person name="Ishikawa N.K."/>
            <person name="Vargas-Isla R."/>
            <person name="Ushijima S."/>
            <person name="Smith C.A."/>
            <person name="Donoghue J."/>
            <person name="Ahrendt S."/>
            <person name="Andreopoulos W."/>
            <person name="He G."/>
            <person name="LaButti K."/>
            <person name="Lipzen A."/>
            <person name="Ng V."/>
            <person name="Riley R."/>
            <person name="Sandor L."/>
            <person name="Barry K."/>
            <person name="Martinez A.T."/>
            <person name="Xiao Y."/>
            <person name="Gibbons J.G."/>
            <person name="Terashima K."/>
            <person name="Grigoriev I.V."/>
            <person name="Hibbett D."/>
        </authorList>
    </citation>
    <scope>NUCLEOTIDE SEQUENCE [LARGE SCALE GENOMIC DNA]</scope>
    <source>
        <strain evidence="2 3">TFB7810</strain>
    </source>
</reference>
<feature type="compositionally biased region" description="Polar residues" evidence="1">
    <location>
        <begin position="1"/>
        <end position="37"/>
    </location>
</feature>
<feature type="compositionally biased region" description="Low complexity" evidence="1">
    <location>
        <begin position="480"/>
        <end position="490"/>
    </location>
</feature>
<feature type="compositionally biased region" description="Polar residues" evidence="1">
    <location>
        <begin position="433"/>
        <end position="444"/>
    </location>
</feature>
<feature type="region of interest" description="Disordered" evidence="1">
    <location>
        <begin position="432"/>
        <end position="490"/>
    </location>
</feature>
<feature type="compositionally biased region" description="Polar residues" evidence="1">
    <location>
        <begin position="467"/>
        <end position="478"/>
    </location>
</feature>
<gene>
    <name evidence="2" type="ORF">DFH05DRAFT_1615105</name>
</gene>
<evidence type="ECO:0000256" key="1">
    <source>
        <dbReference type="SAM" id="MobiDB-lite"/>
    </source>
</evidence>
<feature type="non-terminal residue" evidence="2">
    <location>
        <position position="521"/>
    </location>
</feature>
<evidence type="ECO:0000313" key="3">
    <source>
        <dbReference type="Proteomes" id="UP001142393"/>
    </source>
</evidence>
<protein>
    <submittedName>
        <fullName evidence="2">Uncharacterized protein</fullName>
    </submittedName>
</protein>
<keyword evidence="3" id="KW-1185">Reference proteome</keyword>
<proteinExistence type="predicted"/>
<accession>A0A9W8NZH1</accession>
<feature type="region of interest" description="Disordered" evidence="1">
    <location>
        <begin position="1"/>
        <end position="44"/>
    </location>
</feature>
<feature type="region of interest" description="Disordered" evidence="1">
    <location>
        <begin position="398"/>
        <end position="419"/>
    </location>
</feature>
<dbReference type="AlphaFoldDB" id="A0A9W8NZH1"/>
<feature type="compositionally biased region" description="Basic and acidic residues" evidence="1">
    <location>
        <begin position="451"/>
        <end position="466"/>
    </location>
</feature>
<dbReference type="EMBL" id="JANVFU010000007">
    <property type="protein sequence ID" value="KAJ3743993.1"/>
    <property type="molecule type" value="Genomic_DNA"/>
</dbReference>
<dbReference type="Proteomes" id="UP001142393">
    <property type="component" value="Unassembled WGS sequence"/>
</dbReference>